<dbReference type="NCBIfam" id="TIGR01813">
    <property type="entry name" value="flavo_cyto_c"/>
    <property type="match status" value="1"/>
</dbReference>
<dbReference type="Gene3D" id="3.50.50.60">
    <property type="entry name" value="FAD/NAD(P)-binding domain"/>
    <property type="match status" value="1"/>
</dbReference>
<keyword evidence="7" id="KW-1185">Reference proteome</keyword>
<evidence type="ECO:0000256" key="4">
    <source>
        <dbReference type="RuleBase" id="RU366062"/>
    </source>
</evidence>
<evidence type="ECO:0000259" key="5">
    <source>
        <dbReference type="Pfam" id="PF00890"/>
    </source>
</evidence>
<dbReference type="Proteomes" id="UP000184188">
    <property type="component" value="Unassembled WGS sequence"/>
</dbReference>
<dbReference type="PANTHER" id="PTHR43400:SF12">
    <property type="entry name" value="FUMARATE REDUCTASE"/>
    <property type="match status" value="1"/>
</dbReference>
<organism evidence="6 7">
    <name type="scientific">Penicilliopsis zonata CBS 506.65</name>
    <dbReference type="NCBI Taxonomy" id="1073090"/>
    <lineage>
        <taxon>Eukaryota</taxon>
        <taxon>Fungi</taxon>
        <taxon>Dikarya</taxon>
        <taxon>Ascomycota</taxon>
        <taxon>Pezizomycotina</taxon>
        <taxon>Eurotiomycetes</taxon>
        <taxon>Eurotiomycetidae</taxon>
        <taxon>Eurotiales</taxon>
        <taxon>Aspergillaceae</taxon>
        <taxon>Penicilliopsis</taxon>
    </lineage>
</organism>
<feature type="domain" description="FAD-dependent oxidoreductase 2 FAD-binding" evidence="5">
    <location>
        <begin position="7"/>
        <end position="458"/>
    </location>
</feature>
<keyword evidence="2 4" id="KW-0274">FAD</keyword>
<dbReference type="GeneID" id="34616554"/>
<accession>A0A1L9S651</accession>
<evidence type="ECO:0000313" key="7">
    <source>
        <dbReference type="Proteomes" id="UP000184188"/>
    </source>
</evidence>
<dbReference type="SUPFAM" id="SSF51905">
    <property type="entry name" value="FAD/NAD(P)-binding domain"/>
    <property type="match status" value="1"/>
</dbReference>
<proteinExistence type="inferred from homology"/>
<dbReference type="InterPro" id="IPR036188">
    <property type="entry name" value="FAD/NAD-bd_sf"/>
</dbReference>
<dbReference type="VEuPathDB" id="FungiDB:ASPZODRAFT_76469"/>
<evidence type="ECO:0000313" key="6">
    <source>
        <dbReference type="EMBL" id="OJJ42603.1"/>
    </source>
</evidence>
<comment type="function">
    <text evidence="4">Irreversibly catalyzes the reduction of fumarate to succinate.</text>
</comment>
<keyword evidence="4" id="KW-0732">Signal</keyword>
<dbReference type="SUPFAM" id="SSF56425">
    <property type="entry name" value="Succinate dehydrogenase/fumarate reductase flavoprotein, catalytic domain"/>
    <property type="match status" value="1"/>
</dbReference>
<comment type="similarity">
    <text evidence="4">Belongs to the FAD-dependent oxidoreductase 2 family. FRD/SDH subfamily.</text>
</comment>
<evidence type="ECO:0000256" key="1">
    <source>
        <dbReference type="ARBA" id="ARBA00022630"/>
    </source>
</evidence>
<dbReference type="Pfam" id="PF00890">
    <property type="entry name" value="FAD_binding_2"/>
    <property type="match status" value="1"/>
</dbReference>
<protein>
    <recommendedName>
        <fullName evidence="4">Fumarate reductase</fullName>
        <ecNumber evidence="4">1.3.1.6</ecNumber>
    </recommendedName>
</protein>
<dbReference type="GO" id="GO:0010181">
    <property type="term" value="F:FMN binding"/>
    <property type="evidence" value="ECO:0007669"/>
    <property type="project" value="InterPro"/>
</dbReference>
<dbReference type="InterPro" id="IPR003953">
    <property type="entry name" value="FAD-dep_OxRdtase_2_FAD-bd"/>
</dbReference>
<dbReference type="InterPro" id="IPR050315">
    <property type="entry name" value="FAD-oxidoreductase_2"/>
</dbReference>
<dbReference type="OrthoDB" id="10252157at2759"/>
<comment type="cofactor">
    <cofactor evidence="4">
        <name>FAD</name>
        <dbReference type="ChEBI" id="CHEBI:57692"/>
    </cofactor>
    <text evidence="4">Binds 1 FAD per monomer.</text>
</comment>
<feature type="chain" id="PRO_5022258628" description="Fumarate reductase" evidence="4">
    <location>
        <begin position="21"/>
        <end position="485"/>
    </location>
</feature>
<evidence type="ECO:0000256" key="3">
    <source>
        <dbReference type="ARBA" id="ARBA00023002"/>
    </source>
</evidence>
<gene>
    <name evidence="6" type="ORF">ASPZODRAFT_76469</name>
</gene>
<comment type="catalytic activity">
    <reaction evidence="4">
        <text>succinate + NAD(+) = fumarate + NADH + H(+)</text>
        <dbReference type="Rhea" id="RHEA:18281"/>
        <dbReference type="ChEBI" id="CHEBI:15378"/>
        <dbReference type="ChEBI" id="CHEBI:29806"/>
        <dbReference type="ChEBI" id="CHEBI:30031"/>
        <dbReference type="ChEBI" id="CHEBI:57540"/>
        <dbReference type="ChEBI" id="CHEBI:57945"/>
        <dbReference type="EC" id="1.3.1.6"/>
    </reaction>
</comment>
<keyword evidence="3 4" id="KW-0560">Oxidoreductase</keyword>
<dbReference type="GO" id="GO:0016156">
    <property type="term" value="F:fumarate reductase (NADH) activity"/>
    <property type="evidence" value="ECO:0007669"/>
    <property type="project" value="UniProtKB-EC"/>
</dbReference>
<dbReference type="PANTHER" id="PTHR43400">
    <property type="entry name" value="FUMARATE REDUCTASE"/>
    <property type="match status" value="1"/>
</dbReference>
<dbReference type="Gene3D" id="3.90.700.10">
    <property type="entry name" value="Succinate dehydrogenase/fumarate reductase flavoprotein, catalytic domain"/>
    <property type="match status" value="1"/>
</dbReference>
<dbReference type="STRING" id="1073090.A0A1L9S651"/>
<dbReference type="InterPro" id="IPR027477">
    <property type="entry name" value="Succ_DH/fumarate_Rdtase_cat_sf"/>
</dbReference>
<feature type="signal peptide" evidence="4">
    <location>
        <begin position="1"/>
        <end position="20"/>
    </location>
</feature>
<dbReference type="InterPro" id="IPR010960">
    <property type="entry name" value="Flavocytochrome_c"/>
</dbReference>
<evidence type="ECO:0000256" key="2">
    <source>
        <dbReference type="ARBA" id="ARBA00022827"/>
    </source>
</evidence>
<sequence>MALSTPIIVVGSGLAGLSAAAQLLAHQLPVRLLDRAAKPGGNSIKASSGINAAPTRFQPSFGDNESGLDDAFLADTVLSAGLPLANATGDERTRRDTLITTLTESSSSALYWLTDTIGVDLSTVAQLGGHSHPRTHRGPGKPPGAAIVSTLLERLNADPLFTLQTGATVTRVKREADEVMGVEYTVDNGADSEPKTETLNGPLVFAAGGFAGDSHGLLAKYRPDLAGLPSTNEARPGALPLLQEIGAGVLDLDRVQVHPTGFIDPTDRTARGKILAAEMLRGEGGILLLNGSRFVNELQTREYISNQIMATPATENDSDDATKQWDVTLVMDEGTAAATASHMGFYKWKGLMRAVKAEDLDATTQDSIQTYADVVAGVLADPHGRTAHGHWTLRQLTPDTTLYVGSVTPVVHFTMGGVAIDDHAAVLDAAGTPIHGLWAAGEITGGIHGQNRLGGSSLLECVVFGRRAGDAAAEFYRLHYLGESI</sequence>
<dbReference type="RefSeq" id="XP_022577113.1">
    <property type="nucleotide sequence ID" value="XM_022730090.1"/>
</dbReference>
<keyword evidence="1 4" id="KW-0285">Flavoprotein</keyword>
<dbReference type="EC" id="1.3.1.6" evidence="4"/>
<name>A0A1L9S651_9EURO</name>
<dbReference type="EMBL" id="KV878358">
    <property type="protein sequence ID" value="OJJ42603.1"/>
    <property type="molecule type" value="Genomic_DNA"/>
</dbReference>
<dbReference type="AlphaFoldDB" id="A0A1L9S651"/>
<reference evidence="7" key="1">
    <citation type="journal article" date="2017" name="Genome Biol.">
        <title>Comparative genomics reveals high biological diversity and specific adaptations in the industrially and medically important fungal genus Aspergillus.</title>
        <authorList>
            <person name="de Vries R.P."/>
            <person name="Riley R."/>
            <person name="Wiebenga A."/>
            <person name="Aguilar-Osorio G."/>
            <person name="Amillis S."/>
            <person name="Uchima C.A."/>
            <person name="Anderluh G."/>
            <person name="Asadollahi M."/>
            <person name="Askin M."/>
            <person name="Barry K."/>
            <person name="Battaglia E."/>
            <person name="Bayram O."/>
            <person name="Benocci T."/>
            <person name="Braus-Stromeyer S.A."/>
            <person name="Caldana C."/>
            <person name="Canovas D."/>
            <person name="Cerqueira G.C."/>
            <person name="Chen F."/>
            <person name="Chen W."/>
            <person name="Choi C."/>
            <person name="Clum A."/>
            <person name="Dos Santos R.A."/>
            <person name="Damasio A.R."/>
            <person name="Diallinas G."/>
            <person name="Emri T."/>
            <person name="Fekete E."/>
            <person name="Flipphi M."/>
            <person name="Freyberg S."/>
            <person name="Gallo A."/>
            <person name="Gournas C."/>
            <person name="Habgood R."/>
            <person name="Hainaut M."/>
            <person name="Harispe M.L."/>
            <person name="Henrissat B."/>
            <person name="Hilden K.S."/>
            <person name="Hope R."/>
            <person name="Hossain A."/>
            <person name="Karabika E."/>
            <person name="Karaffa L."/>
            <person name="Karanyi Z."/>
            <person name="Krasevec N."/>
            <person name="Kuo A."/>
            <person name="Kusch H."/>
            <person name="LaButti K."/>
            <person name="Lagendijk E.L."/>
            <person name="Lapidus A."/>
            <person name="Levasseur A."/>
            <person name="Lindquist E."/>
            <person name="Lipzen A."/>
            <person name="Logrieco A.F."/>
            <person name="MacCabe A."/>
            <person name="Maekelae M.R."/>
            <person name="Malavazi I."/>
            <person name="Melin P."/>
            <person name="Meyer V."/>
            <person name="Mielnichuk N."/>
            <person name="Miskei M."/>
            <person name="Molnar A.P."/>
            <person name="Mule G."/>
            <person name="Ngan C.Y."/>
            <person name="Orejas M."/>
            <person name="Orosz E."/>
            <person name="Ouedraogo J.P."/>
            <person name="Overkamp K.M."/>
            <person name="Park H.-S."/>
            <person name="Perrone G."/>
            <person name="Piumi F."/>
            <person name="Punt P.J."/>
            <person name="Ram A.F."/>
            <person name="Ramon A."/>
            <person name="Rauscher S."/>
            <person name="Record E."/>
            <person name="Riano-Pachon D.M."/>
            <person name="Robert V."/>
            <person name="Roehrig J."/>
            <person name="Ruller R."/>
            <person name="Salamov A."/>
            <person name="Salih N.S."/>
            <person name="Samson R.A."/>
            <person name="Sandor E."/>
            <person name="Sanguinetti M."/>
            <person name="Schuetze T."/>
            <person name="Sepcic K."/>
            <person name="Shelest E."/>
            <person name="Sherlock G."/>
            <person name="Sophianopoulou V."/>
            <person name="Squina F.M."/>
            <person name="Sun H."/>
            <person name="Susca A."/>
            <person name="Todd R.B."/>
            <person name="Tsang A."/>
            <person name="Unkles S.E."/>
            <person name="van de Wiele N."/>
            <person name="van Rossen-Uffink D."/>
            <person name="Oliveira J.V."/>
            <person name="Vesth T.C."/>
            <person name="Visser J."/>
            <person name="Yu J.-H."/>
            <person name="Zhou M."/>
            <person name="Andersen M.R."/>
            <person name="Archer D.B."/>
            <person name="Baker S.E."/>
            <person name="Benoit I."/>
            <person name="Brakhage A.A."/>
            <person name="Braus G.H."/>
            <person name="Fischer R."/>
            <person name="Frisvad J.C."/>
            <person name="Goldman G.H."/>
            <person name="Houbraken J."/>
            <person name="Oakley B."/>
            <person name="Pocsi I."/>
            <person name="Scazzocchio C."/>
            <person name="Seiboth B."/>
            <person name="vanKuyk P.A."/>
            <person name="Wortman J."/>
            <person name="Dyer P.S."/>
            <person name="Grigoriev I.V."/>
        </authorList>
    </citation>
    <scope>NUCLEOTIDE SEQUENCE [LARGE SCALE GENOMIC DNA]</scope>
    <source>
        <strain evidence="7">CBS 506.65</strain>
    </source>
</reference>